<evidence type="ECO:0000313" key="1">
    <source>
        <dbReference type="EMBL" id="KAG2600135.1"/>
    </source>
</evidence>
<name>A0A8T0SST2_PANVG</name>
<evidence type="ECO:0000313" key="2">
    <source>
        <dbReference type="Proteomes" id="UP000823388"/>
    </source>
</evidence>
<dbReference type="AlphaFoldDB" id="A0A8T0SST2"/>
<accession>A0A8T0SST2</accession>
<sequence>MQWLDDRSINKALYHHVLRDSISVCPVLVKSVQLCFQQYPYGCSSPATKVHVDDTLTAATTTVVAAAKCSRT</sequence>
<comment type="caution">
    <text evidence="1">The sequence shown here is derived from an EMBL/GenBank/DDBJ whole genome shotgun (WGS) entry which is preliminary data.</text>
</comment>
<organism evidence="1 2">
    <name type="scientific">Panicum virgatum</name>
    <name type="common">Blackwell switchgrass</name>
    <dbReference type="NCBI Taxonomy" id="38727"/>
    <lineage>
        <taxon>Eukaryota</taxon>
        <taxon>Viridiplantae</taxon>
        <taxon>Streptophyta</taxon>
        <taxon>Embryophyta</taxon>
        <taxon>Tracheophyta</taxon>
        <taxon>Spermatophyta</taxon>
        <taxon>Magnoliopsida</taxon>
        <taxon>Liliopsida</taxon>
        <taxon>Poales</taxon>
        <taxon>Poaceae</taxon>
        <taxon>PACMAD clade</taxon>
        <taxon>Panicoideae</taxon>
        <taxon>Panicodae</taxon>
        <taxon>Paniceae</taxon>
        <taxon>Panicinae</taxon>
        <taxon>Panicum</taxon>
        <taxon>Panicum sect. Hiantes</taxon>
    </lineage>
</organism>
<dbReference type="EMBL" id="CM029045">
    <property type="protein sequence ID" value="KAG2600135.1"/>
    <property type="molecule type" value="Genomic_DNA"/>
</dbReference>
<reference evidence="1" key="1">
    <citation type="submission" date="2020-05" db="EMBL/GenBank/DDBJ databases">
        <title>WGS assembly of Panicum virgatum.</title>
        <authorList>
            <person name="Lovell J.T."/>
            <person name="Jenkins J."/>
            <person name="Shu S."/>
            <person name="Juenger T.E."/>
            <person name="Schmutz J."/>
        </authorList>
    </citation>
    <scope>NUCLEOTIDE SEQUENCE</scope>
    <source>
        <strain evidence="1">AP13</strain>
    </source>
</reference>
<keyword evidence="2" id="KW-1185">Reference proteome</keyword>
<proteinExistence type="predicted"/>
<dbReference type="Proteomes" id="UP000823388">
    <property type="component" value="Chromosome 5K"/>
</dbReference>
<gene>
    <name evidence="1" type="ORF">PVAP13_5KG492207</name>
</gene>
<protein>
    <submittedName>
        <fullName evidence="1">Uncharacterized protein</fullName>
    </submittedName>
</protein>